<reference evidence="2" key="1">
    <citation type="journal article" date="2014" name="Genome Announc.">
        <title>Draft Genome Sequences of Three Alkaliphilic Bacillus Strains, Bacillus wakoensis JCM 9140T, Bacillus akibai JCM 9157T, and Bacillus hemicellulosilyticus JCM 9152T.</title>
        <authorList>
            <person name="Yuki M."/>
            <person name="Oshima K."/>
            <person name="Suda W."/>
            <person name="Oshida Y."/>
            <person name="Kitamura K."/>
            <person name="Iida T."/>
            <person name="Hattori M."/>
            <person name="Ohkuma M."/>
        </authorList>
    </citation>
    <scope>NUCLEOTIDE SEQUENCE [LARGE SCALE GENOMIC DNA]</scope>
    <source>
        <strain evidence="2">JCM 9152</strain>
    </source>
</reference>
<evidence type="ECO:0000313" key="2">
    <source>
        <dbReference type="EMBL" id="GAE30278.1"/>
    </source>
</evidence>
<feature type="domain" description="NIL" evidence="1">
    <location>
        <begin position="41"/>
        <end position="116"/>
    </location>
</feature>
<organism evidence="2 3">
    <name type="scientific">Halalkalibacter hemicellulosilyticusJCM 9152</name>
    <dbReference type="NCBI Taxonomy" id="1236971"/>
    <lineage>
        <taxon>Bacteria</taxon>
        <taxon>Bacillati</taxon>
        <taxon>Bacillota</taxon>
        <taxon>Bacilli</taxon>
        <taxon>Bacillales</taxon>
        <taxon>Bacillaceae</taxon>
        <taxon>Halalkalibacter</taxon>
    </lineage>
</organism>
<dbReference type="AlphaFoldDB" id="W4QF40"/>
<keyword evidence="2" id="KW-0547">Nucleotide-binding</keyword>
<dbReference type="Gene3D" id="3.30.70.260">
    <property type="match status" value="1"/>
</dbReference>
<proteinExistence type="predicted"/>
<comment type="caution">
    <text evidence="2">The sequence shown here is derived from an EMBL/GenBank/DDBJ whole genome shotgun (WGS) entry which is preliminary data.</text>
</comment>
<dbReference type="SMART" id="SM00930">
    <property type="entry name" value="NIL"/>
    <property type="match status" value="1"/>
</dbReference>
<dbReference type="GO" id="GO:0005524">
    <property type="term" value="F:ATP binding"/>
    <property type="evidence" value="ECO:0007669"/>
    <property type="project" value="UniProtKB-KW"/>
</dbReference>
<name>W4QF40_9BACI</name>
<gene>
    <name evidence="2" type="ORF">JCM9152_1681</name>
</gene>
<evidence type="ECO:0000313" key="3">
    <source>
        <dbReference type="Proteomes" id="UP000018895"/>
    </source>
</evidence>
<evidence type="ECO:0000259" key="1">
    <source>
        <dbReference type="SMART" id="SM00930"/>
    </source>
</evidence>
<keyword evidence="2" id="KW-0067">ATP-binding</keyword>
<dbReference type="STRING" id="1236971.JCM9152_1681"/>
<protein>
    <submittedName>
        <fullName evidence="2">Methionine ABC transporter ATP-binding protein</fullName>
    </submittedName>
</protein>
<keyword evidence="3" id="KW-1185">Reference proteome</keyword>
<dbReference type="SUPFAM" id="SSF55021">
    <property type="entry name" value="ACT-like"/>
    <property type="match status" value="1"/>
</dbReference>
<dbReference type="InterPro" id="IPR045865">
    <property type="entry name" value="ACT-like_dom_sf"/>
</dbReference>
<dbReference type="EMBL" id="BAUU01000010">
    <property type="protein sequence ID" value="GAE30278.1"/>
    <property type="molecule type" value="Genomic_DNA"/>
</dbReference>
<sequence length="120" mass="13532">MGPVLEVFRRPQQKMTKEFVKQITEPEETVEAIATLASEPNSRMVQLTFVGEETESPLITELIRAFDIEVNIVQGKITKIQNGSYGTLFVALKGEEHIINDAIAFIKEKKVDVEVIKNDQ</sequence>
<dbReference type="InterPro" id="IPR018449">
    <property type="entry name" value="NIL_domain"/>
</dbReference>
<accession>W4QF40</accession>
<dbReference type="Pfam" id="PF09383">
    <property type="entry name" value="NIL"/>
    <property type="match status" value="1"/>
</dbReference>
<dbReference type="Proteomes" id="UP000018895">
    <property type="component" value="Unassembled WGS sequence"/>
</dbReference>